<comment type="caution">
    <text evidence="1">The sequence shown here is derived from an EMBL/GenBank/DDBJ whole genome shotgun (WGS) entry which is preliminary data.</text>
</comment>
<gene>
    <name evidence="1" type="ORF">TIFTF001_004462</name>
</gene>
<evidence type="ECO:0000313" key="1">
    <source>
        <dbReference type="EMBL" id="GMN34019.1"/>
    </source>
</evidence>
<dbReference type="EMBL" id="BTGU01000004">
    <property type="protein sequence ID" value="GMN34019.1"/>
    <property type="molecule type" value="Genomic_DNA"/>
</dbReference>
<evidence type="ECO:0000313" key="2">
    <source>
        <dbReference type="Proteomes" id="UP001187192"/>
    </source>
</evidence>
<protein>
    <submittedName>
        <fullName evidence="1">Uncharacterized protein</fullName>
    </submittedName>
</protein>
<dbReference type="Proteomes" id="UP001187192">
    <property type="component" value="Unassembled WGS sequence"/>
</dbReference>
<sequence>MSVTTTRKSLRLNVITADFCPLAGASWPYIVSFCHPAFTCGRWQLEMRKRRMMKREKSSSPVDEWPVR</sequence>
<organism evidence="1 2">
    <name type="scientific">Ficus carica</name>
    <name type="common">Common fig</name>
    <dbReference type="NCBI Taxonomy" id="3494"/>
    <lineage>
        <taxon>Eukaryota</taxon>
        <taxon>Viridiplantae</taxon>
        <taxon>Streptophyta</taxon>
        <taxon>Embryophyta</taxon>
        <taxon>Tracheophyta</taxon>
        <taxon>Spermatophyta</taxon>
        <taxon>Magnoliopsida</taxon>
        <taxon>eudicotyledons</taxon>
        <taxon>Gunneridae</taxon>
        <taxon>Pentapetalae</taxon>
        <taxon>rosids</taxon>
        <taxon>fabids</taxon>
        <taxon>Rosales</taxon>
        <taxon>Moraceae</taxon>
        <taxon>Ficeae</taxon>
        <taxon>Ficus</taxon>
    </lineage>
</organism>
<reference evidence="1" key="1">
    <citation type="submission" date="2023-07" db="EMBL/GenBank/DDBJ databases">
        <title>draft genome sequence of fig (Ficus carica).</title>
        <authorList>
            <person name="Takahashi T."/>
            <person name="Nishimura K."/>
        </authorList>
    </citation>
    <scope>NUCLEOTIDE SEQUENCE</scope>
</reference>
<name>A0AA87ZBS2_FICCA</name>
<keyword evidence="2" id="KW-1185">Reference proteome</keyword>
<proteinExistence type="predicted"/>
<accession>A0AA87ZBS2</accession>
<dbReference type="AlphaFoldDB" id="A0AA87ZBS2"/>